<comment type="caution">
    <text evidence="2">The sequence shown here is derived from an EMBL/GenBank/DDBJ whole genome shotgun (WGS) entry which is preliminary data.</text>
</comment>
<feature type="compositionally biased region" description="Low complexity" evidence="1">
    <location>
        <begin position="18"/>
        <end position="46"/>
    </location>
</feature>
<evidence type="ECO:0000256" key="1">
    <source>
        <dbReference type="SAM" id="MobiDB-lite"/>
    </source>
</evidence>
<evidence type="ECO:0000313" key="2">
    <source>
        <dbReference type="EMBL" id="KAL2864218.1"/>
    </source>
</evidence>
<sequence length="229" mass="24564">MSKQTKPSQPQKELPYLSVSGSSSTESFHGSSHGTSNTNTSASSTKSNDEIRRLPTVLTACVKSGMTACEIGQYLHRAVACSDNPVTGLIADLINSNTPYSEIGMHVLCALDLKNEKGCALHVAVDAGDRGLVPDTSKIVHSNRNDTGGPTLTAAPQAIRPQLIPWLFQDEEELEAEFGVGFRLGRLDEDSSDDDFETYVARVVHVSRHIAQVVEASSPPRSLRGDVSS</sequence>
<feature type="region of interest" description="Disordered" evidence="1">
    <location>
        <begin position="1"/>
        <end position="48"/>
    </location>
</feature>
<protein>
    <submittedName>
        <fullName evidence="2">Uncharacterized protein</fullName>
    </submittedName>
</protein>
<keyword evidence="3" id="KW-1185">Reference proteome</keyword>
<dbReference type="GeneID" id="98140942"/>
<gene>
    <name evidence="2" type="ORF">BJX67DRAFT_228273</name>
</gene>
<accession>A0ABR4LI50</accession>
<dbReference type="Proteomes" id="UP001610432">
    <property type="component" value="Unassembled WGS sequence"/>
</dbReference>
<organism evidence="2 3">
    <name type="scientific">Aspergillus lucknowensis</name>
    <dbReference type="NCBI Taxonomy" id="176173"/>
    <lineage>
        <taxon>Eukaryota</taxon>
        <taxon>Fungi</taxon>
        <taxon>Dikarya</taxon>
        <taxon>Ascomycota</taxon>
        <taxon>Pezizomycotina</taxon>
        <taxon>Eurotiomycetes</taxon>
        <taxon>Eurotiomycetidae</taxon>
        <taxon>Eurotiales</taxon>
        <taxon>Aspergillaceae</taxon>
        <taxon>Aspergillus</taxon>
        <taxon>Aspergillus subgen. Nidulantes</taxon>
    </lineage>
</organism>
<feature type="compositionally biased region" description="Polar residues" evidence="1">
    <location>
        <begin position="1"/>
        <end position="11"/>
    </location>
</feature>
<dbReference type="RefSeq" id="XP_070883197.1">
    <property type="nucleotide sequence ID" value="XM_071025870.1"/>
</dbReference>
<name>A0ABR4LI50_9EURO</name>
<reference evidence="2 3" key="1">
    <citation type="submission" date="2024-07" db="EMBL/GenBank/DDBJ databases">
        <title>Section-level genome sequencing and comparative genomics of Aspergillus sections Usti and Cavernicolus.</title>
        <authorList>
            <consortium name="Lawrence Berkeley National Laboratory"/>
            <person name="Nybo J.L."/>
            <person name="Vesth T.C."/>
            <person name="Theobald S."/>
            <person name="Frisvad J.C."/>
            <person name="Larsen T.O."/>
            <person name="Kjaerboelling I."/>
            <person name="Rothschild-Mancinelli K."/>
            <person name="Lyhne E.K."/>
            <person name="Kogle M.E."/>
            <person name="Barry K."/>
            <person name="Clum A."/>
            <person name="Na H."/>
            <person name="Ledsgaard L."/>
            <person name="Lin J."/>
            <person name="Lipzen A."/>
            <person name="Kuo A."/>
            <person name="Riley R."/>
            <person name="Mondo S."/>
            <person name="Labutti K."/>
            <person name="Haridas S."/>
            <person name="Pangalinan J."/>
            <person name="Salamov A.A."/>
            <person name="Simmons B.A."/>
            <person name="Magnuson J.K."/>
            <person name="Chen J."/>
            <person name="Drula E."/>
            <person name="Henrissat B."/>
            <person name="Wiebenga A."/>
            <person name="Lubbers R.J."/>
            <person name="Gomes A.C."/>
            <person name="Macurrencykelacurrency M.R."/>
            <person name="Stajich J."/>
            <person name="Grigoriev I.V."/>
            <person name="Mortensen U.H."/>
            <person name="De Vries R.P."/>
            <person name="Baker S.E."/>
            <person name="Andersen M.R."/>
        </authorList>
    </citation>
    <scope>NUCLEOTIDE SEQUENCE [LARGE SCALE GENOMIC DNA]</scope>
    <source>
        <strain evidence="2 3">CBS 449.75</strain>
    </source>
</reference>
<proteinExistence type="predicted"/>
<dbReference type="EMBL" id="JBFXLQ010000043">
    <property type="protein sequence ID" value="KAL2864218.1"/>
    <property type="molecule type" value="Genomic_DNA"/>
</dbReference>
<evidence type="ECO:0000313" key="3">
    <source>
        <dbReference type="Proteomes" id="UP001610432"/>
    </source>
</evidence>